<keyword evidence="1" id="KW-0812">Transmembrane</keyword>
<sequence length="67" mass="6447">MTQAEGTASVGHEPPGRPGLSWFMAGVAALCVPAVTVLALAGQAEAAGAVGGIGVAMATASQLSRAR</sequence>
<keyword evidence="3" id="KW-1185">Reference proteome</keyword>
<gene>
    <name evidence="2" type="ORF">GCM10010361_17870</name>
</gene>
<dbReference type="RefSeq" id="WP_346094354.1">
    <property type="nucleotide sequence ID" value="NZ_BAAABY010000011.1"/>
</dbReference>
<organism evidence="2 3">
    <name type="scientific">Streptomyces olivaceiscleroticus</name>
    <dbReference type="NCBI Taxonomy" id="68245"/>
    <lineage>
        <taxon>Bacteria</taxon>
        <taxon>Bacillati</taxon>
        <taxon>Actinomycetota</taxon>
        <taxon>Actinomycetes</taxon>
        <taxon>Kitasatosporales</taxon>
        <taxon>Streptomycetaceae</taxon>
        <taxon>Streptomyces</taxon>
    </lineage>
</organism>
<protein>
    <submittedName>
        <fullName evidence="2">Uncharacterized protein</fullName>
    </submittedName>
</protein>
<accession>A0ABN0ZQG3</accession>
<name>A0ABN0ZQG3_9ACTN</name>
<reference evidence="2 3" key="1">
    <citation type="journal article" date="2019" name="Int. J. Syst. Evol. Microbiol.">
        <title>The Global Catalogue of Microorganisms (GCM) 10K type strain sequencing project: providing services to taxonomists for standard genome sequencing and annotation.</title>
        <authorList>
            <consortium name="The Broad Institute Genomics Platform"/>
            <consortium name="The Broad Institute Genome Sequencing Center for Infectious Disease"/>
            <person name="Wu L."/>
            <person name="Ma J."/>
        </authorList>
    </citation>
    <scope>NUCLEOTIDE SEQUENCE [LARGE SCALE GENOMIC DNA]</scope>
    <source>
        <strain evidence="2 3">JCM 4805</strain>
    </source>
</reference>
<keyword evidence="1" id="KW-0472">Membrane</keyword>
<keyword evidence="1" id="KW-1133">Transmembrane helix</keyword>
<evidence type="ECO:0000313" key="3">
    <source>
        <dbReference type="Proteomes" id="UP001500909"/>
    </source>
</evidence>
<evidence type="ECO:0000313" key="2">
    <source>
        <dbReference type="EMBL" id="GAA0454232.1"/>
    </source>
</evidence>
<proteinExistence type="predicted"/>
<evidence type="ECO:0000256" key="1">
    <source>
        <dbReference type="SAM" id="Phobius"/>
    </source>
</evidence>
<comment type="caution">
    <text evidence="2">The sequence shown here is derived from an EMBL/GenBank/DDBJ whole genome shotgun (WGS) entry which is preliminary data.</text>
</comment>
<feature type="transmembrane region" description="Helical" evidence="1">
    <location>
        <begin position="20"/>
        <end position="41"/>
    </location>
</feature>
<dbReference type="Proteomes" id="UP001500909">
    <property type="component" value="Unassembled WGS sequence"/>
</dbReference>
<dbReference type="EMBL" id="BAAABY010000011">
    <property type="protein sequence ID" value="GAA0454232.1"/>
    <property type="molecule type" value="Genomic_DNA"/>
</dbReference>